<evidence type="ECO:0000313" key="1">
    <source>
        <dbReference type="EMBL" id="BBL62084.1"/>
    </source>
</evidence>
<accession>A0ACA8R4X9</accession>
<name>A0ACA8R4X9_METAZ</name>
<reference evidence="1" key="1">
    <citation type="submission" date="2019-06" db="EMBL/GenBank/DDBJ databases">
        <title>Complete genome sequence of Methanobrevibacter arboriphilus strain SA.</title>
        <authorList>
            <person name="Asakawa S."/>
        </authorList>
    </citation>
    <scope>NUCLEOTIDE SEQUENCE</scope>
    <source>
        <strain evidence="1">SA</strain>
    </source>
</reference>
<evidence type="ECO:0000313" key="2">
    <source>
        <dbReference type="Proteomes" id="UP000825015"/>
    </source>
</evidence>
<gene>
    <name evidence="1" type="ORF">MarbSA_11240</name>
</gene>
<proteinExistence type="predicted"/>
<keyword evidence="2" id="KW-1185">Reference proteome</keyword>
<organism evidence="1 2">
    <name type="scientific">Methanobrevibacter arboriphilus</name>
    <dbReference type="NCBI Taxonomy" id="39441"/>
    <lineage>
        <taxon>Archaea</taxon>
        <taxon>Methanobacteriati</taxon>
        <taxon>Methanobacteriota</taxon>
        <taxon>Methanomada group</taxon>
        <taxon>Methanobacteria</taxon>
        <taxon>Methanobacteriales</taxon>
        <taxon>Methanobacteriaceae</taxon>
        <taxon>Methanobrevibacter</taxon>
    </lineage>
</organism>
<dbReference type="Proteomes" id="UP000825015">
    <property type="component" value="Chromosome"/>
</dbReference>
<dbReference type="EMBL" id="AP019779">
    <property type="protein sequence ID" value="BBL62084.1"/>
    <property type="molecule type" value="Genomic_DNA"/>
</dbReference>
<sequence>MIILSFIVIGSVDARPDHYVIKNESDIKYFKFSTKNVYYGKKATIKVKLIGHDNKPVKNMKLFVNVITTGSPYPGKVLNTIKTDSKGIATIKYKLTEFGYNTILVQSDEIIPSYGGGDNTAMCDLYVYKSFLKQSNNVFVKNRTIGMKSYFKVFGPKHSTFKIYYRIPKGVKYIKPKIKCKDFKSAKVTYNRKKRIAVLKVTKLKPKRSISLRWRLSAKSGNYILKSIVKKPKSTKFKGNNVLKKIKV</sequence>
<protein>
    <submittedName>
        <fullName evidence="1">Uncharacterized protein</fullName>
    </submittedName>
</protein>